<evidence type="ECO:0000256" key="2">
    <source>
        <dbReference type="SAM" id="SignalP"/>
    </source>
</evidence>
<gene>
    <name evidence="3" type="ORF">BCV69DRAFT_153188</name>
</gene>
<name>A0A316U8Z2_9BASI</name>
<dbReference type="AlphaFoldDB" id="A0A316U8Z2"/>
<evidence type="ECO:0000313" key="3">
    <source>
        <dbReference type="EMBL" id="PWN21727.1"/>
    </source>
</evidence>
<evidence type="ECO:0000256" key="1">
    <source>
        <dbReference type="SAM" id="MobiDB-lite"/>
    </source>
</evidence>
<feature type="chain" id="PRO_5016296486" evidence="2">
    <location>
        <begin position="17"/>
        <end position="336"/>
    </location>
</feature>
<dbReference type="RefSeq" id="XP_025348887.1">
    <property type="nucleotide sequence ID" value="XM_025489367.1"/>
</dbReference>
<dbReference type="Proteomes" id="UP000245942">
    <property type="component" value="Unassembled WGS sequence"/>
</dbReference>
<feature type="compositionally biased region" description="Basic and acidic residues" evidence="1">
    <location>
        <begin position="287"/>
        <end position="327"/>
    </location>
</feature>
<feature type="region of interest" description="Disordered" evidence="1">
    <location>
        <begin position="199"/>
        <end position="336"/>
    </location>
</feature>
<keyword evidence="2" id="KW-0732">Signal</keyword>
<dbReference type="EMBL" id="KZ819324">
    <property type="protein sequence ID" value="PWN21727.1"/>
    <property type="molecule type" value="Genomic_DNA"/>
</dbReference>
<sequence>MALLLLVILRSATCYGCCCLPFVGGLGLQRMLSQHIRRSVFLITRVPCSSAVCDSLNLYLTMRLHYLFALLLCLTYCSKTLASSSSDSERTISNPSSPIRRPVPMTAHGTGPGPFSHALNRFVRLEDLKHRPARSNRANADPYYAKKALRTDLNSLSAQLQRSRAYLAKKPPVQQSIPLDKEARRKEAVDLYLRKKRLREKKKASKDAADTGGDARAGHKATVPQKADSPPLSAFEGHPILGPHLYYRRKGHKGQQKDSGDSDGDWTPTRQAKQKFNAKEKKKQKSKTKEESESKGEAIGEGKGGDRKATYKEKGKGKAIDTPEARPKMRKLINLG</sequence>
<feature type="signal peptide" evidence="2">
    <location>
        <begin position="1"/>
        <end position="16"/>
    </location>
</feature>
<evidence type="ECO:0000313" key="4">
    <source>
        <dbReference type="Proteomes" id="UP000245942"/>
    </source>
</evidence>
<protein>
    <submittedName>
        <fullName evidence="3">Uncharacterized protein</fullName>
    </submittedName>
</protein>
<feature type="compositionally biased region" description="Polar residues" evidence="1">
    <location>
        <begin position="85"/>
        <end position="97"/>
    </location>
</feature>
<proteinExistence type="predicted"/>
<keyword evidence="4" id="KW-1185">Reference proteome</keyword>
<reference evidence="3 4" key="1">
    <citation type="journal article" date="2018" name="Mol. Biol. Evol.">
        <title>Broad Genomic Sampling Reveals a Smut Pathogenic Ancestry of the Fungal Clade Ustilaginomycotina.</title>
        <authorList>
            <person name="Kijpornyongpan T."/>
            <person name="Mondo S.J."/>
            <person name="Barry K."/>
            <person name="Sandor L."/>
            <person name="Lee J."/>
            <person name="Lipzen A."/>
            <person name="Pangilinan J."/>
            <person name="LaButti K."/>
            <person name="Hainaut M."/>
            <person name="Henrissat B."/>
            <person name="Grigoriev I.V."/>
            <person name="Spatafora J.W."/>
            <person name="Aime M.C."/>
        </authorList>
    </citation>
    <scope>NUCLEOTIDE SEQUENCE [LARGE SCALE GENOMIC DNA]</scope>
    <source>
        <strain evidence="3 4">MCA 4718</strain>
    </source>
</reference>
<dbReference type="GeneID" id="37011101"/>
<accession>A0A316U8Z2</accession>
<organism evidence="3 4">
    <name type="scientific">Pseudomicrostroma glucosiphilum</name>
    <dbReference type="NCBI Taxonomy" id="1684307"/>
    <lineage>
        <taxon>Eukaryota</taxon>
        <taxon>Fungi</taxon>
        <taxon>Dikarya</taxon>
        <taxon>Basidiomycota</taxon>
        <taxon>Ustilaginomycotina</taxon>
        <taxon>Exobasidiomycetes</taxon>
        <taxon>Microstromatales</taxon>
        <taxon>Microstromatales incertae sedis</taxon>
        <taxon>Pseudomicrostroma</taxon>
    </lineage>
</organism>
<feature type="region of interest" description="Disordered" evidence="1">
    <location>
        <begin position="85"/>
        <end position="105"/>
    </location>
</feature>